<dbReference type="InterPro" id="IPR036388">
    <property type="entry name" value="WH-like_DNA-bd_sf"/>
</dbReference>
<dbReference type="InterPro" id="IPR036390">
    <property type="entry name" value="WH_DNA-bd_sf"/>
</dbReference>
<dbReference type="InterPro" id="IPR050707">
    <property type="entry name" value="HTH_MetabolicPath_Reg"/>
</dbReference>
<keyword evidence="3" id="KW-0804">Transcription</keyword>
<protein>
    <submittedName>
        <fullName evidence="6">IclR family transcriptional regulator</fullName>
    </submittedName>
</protein>
<dbReference type="SUPFAM" id="SSF55781">
    <property type="entry name" value="GAF domain-like"/>
    <property type="match status" value="1"/>
</dbReference>
<evidence type="ECO:0000259" key="5">
    <source>
        <dbReference type="PROSITE" id="PS51078"/>
    </source>
</evidence>
<keyword evidence="1" id="KW-0805">Transcription regulation</keyword>
<organism evidence="6 7">
    <name type="scientific">Saliphagus infecundisoli</name>
    <dbReference type="NCBI Taxonomy" id="1849069"/>
    <lineage>
        <taxon>Archaea</taxon>
        <taxon>Methanobacteriati</taxon>
        <taxon>Methanobacteriota</taxon>
        <taxon>Stenosarchaea group</taxon>
        <taxon>Halobacteria</taxon>
        <taxon>Halobacteriales</taxon>
        <taxon>Natrialbaceae</taxon>
        <taxon>Saliphagus</taxon>
    </lineage>
</organism>
<evidence type="ECO:0000313" key="6">
    <source>
        <dbReference type="EMBL" id="MFC4987791.1"/>
    </source>
</evidence>
<dbReference type="GO" id="GO:0006355">
    <property type="term" value="P:regulation of DNA-templated transcription"/>
    <property type="evidence" value="ECO:0007669"/>
    <property type="project" value="UniProtKB-ARBA"/>
</dbReference>
<dbReference type="Pfam" id="PF09339">
    <property type="entry name" value="HTH_IclR"/>
    <property type="match status" value="1"/>
</dbReference>
<dbReference type="AlphaFoldDB" id="A0ABD5QDG4"/>
<comment type="caution">
    <text evidence="6">The sequence shown here is derived from an EMBL/GenBank/DDBJ whole genome shotgun (WGS) entry which is preliminary data.</text>
</comment>
<reference evidence="6 7" key="1">
    <citation type="journal article" date="2019" name="Int. J. Syst. Evol. Microbiol.">
        <title>The Global Catalogue of Microorganisms (GCM) 10K type strain sequencing project: providing services to taxonomists for standard genome sequencing and annotation.</title>
        <authorList>
            <consortium name="The Broad Institute Genomics Platform"/>
            <consortium name="The Broad Institute Genome Sequencing Center for Infectious Disease"/>
            <person name="Wu L."/>
            <person name="Ma J."/>
        </authorList>
    </citation>
    <scope>NUCLEOTIDE SEQUENCE [LARGE SCALE GENOMIC DNA]</scope>
    <source>
        <strain evidence="6 7">CGMCC 1.15824</strain>
    </source>
</reference>
<dbReference type="PROSITE" id="PS51077">
    <property type="entry name" value="HTH_ICLR"/>
    <property type="match status" value="1"/>
</dbReference>
<accession>A0ABD5QDG4</accession>
<proteinExistence type="predicted"/>
<evidence type="ECO:0000256" key="1">
    <source>
        <dbReference type="ARBA" id="ARBA00023015"/>
    </source>
</evidence>
<dbReference type="EMBL" id="JBHSJG010000032">
    <property type="protein sequence ID" value="MFC4987791.1"/>
    <property type="molecule type" value="Genomic_DNA"/>
</dbReference>
<dbReference type="PANTHER" id="PTHR30136:SF35">
    <property type="entry name" value="HTH-TYPE TRANSCRIPTIONAL REGULATOR RV1719"/>
    <property type="match status" value="1"/>
</dbReference>
<dbReference type="GO" id="GO:0003677">
    <property type="term" value="F:DNA binding"/>
    <property type="evidence" value="ECO:0007669"/>
    <property type="project" value="UniProtKB-KW"/>
</dbReference>
<sequence length="253" mass="27655">MGGTTGQSLTSVETAFTIVGRLAEVGWTTPTELADALEMPTSTAHVYLKTMAEAGYLARADGRYRLSLRFLCHGAHLRREFEIYEVAGPELASLAEATGEVASLGIEEGGERVLLDKVEGENAVYDKAPTGEFTRMHWTSLGKTILAHLPEERVHAIVDDHGLPEATERTITDRDELFAELESIRESGYAIEDEERRENIRAVAVPIFTDGAVAGSISVSGPVSRFSDARIGTELVAALEDRANVIELRLRHY</sequence>
<gene>
    <name evidence="6" type="ORF">ACFPFO_08440</name>
</gene>
<dbReference type="Gene3D" id="3.30.450.40">
    <property type="match status" value="1"/>
</dbReference>
<feature type="domain" description="IclR-ED" evidence="5">
    <location>
        <begin position="69"/>
        <end position="252"/>
    </location>
</feature>
<dbReference type="SUPFAM" id="SSF46785">
    <property type="entry name" value="Winged helix' DNA-binding domain"/>
    <property type="match status" value="1"/>
</dbReference>
<dbReference type="InterPro" id="IPR005471">
    <property type="entry name" value="Tscrpt_reg_IclR_N"/>
</dbReference>
<dbReference type="InterPro" id="IPR014757">
    <property type="entry name" value="Tscrpt_reg_IclR_C"/>
</dbReference>
<feature type="domain" description="HTH iclR-type" evidence="4">
    <location>
        <begin position="9"/>
        <end position="68"/>
    </location>
</feature>
<dbReference type="PROSITE" id="PS51078">
    <property type="entry name" value="ICLR_ED"/>
    <property type="match status" value="1"/>
</dbReference>
<dbReference type="Gene3D" id="1.10.10.10">
    <property type="entry name" value="Winged helix-like DNA-binding domain superfamily/Winged helix DNA-binding domain"/>
    <property type="match status" value="1"/>
</dbReference>
<evidence type="ECO:0000313" key="7">
    <source>
        <dbReference type="Proteomes" id="UP001595925"/>
    </source>
</evidence>
<dbReference type="InterPro" id="IPR029016">
    <property type="entry name" value="GAF-like_dom_sf"/>
</dbReference>
<evidence type="ECO:0000256" key="3">
    <source>
        <dbReference type="ARBA" id="ARBA00023163"/>
    </source>
</evidence>
<dbReference type="Proteomes" id="UP001595925">
    <property type="component" value="Unassembled WGS sequence"/>
</dbReference>
<dbReference type="PANTHER" id="PTHR30136">
    <property type="entry name" value="HELIX-TURN-HELIX TRANSCRIPTIONAL REGULATOR, ICLR FAMILY"/>
    <property type="match status" value="1"/>
</dbReference>
<keyword evidence="7" id="KW-1185">Reference proteome</keyword>
<name>A0ABD5QDG4_9EURY</name>
<keyword evidence="2" id="KW-0238">DNA-binding</keyword>
<evidence type="ECO:0000259" key="4">
    <source>
        <dbReference type="PROSITE" id="PS51077"/>
    </source>
</evidence>
<evidence type="ECO:0000256" key="2">
    <source>
        <dbReference type="ARBA" id="ARBA00023125"/>
    </source>
</evidence>
<dbReference type="Pfam" id="PF01614">
    <property type="entry name" value="IclR_C"/>
    <property type="match status" value="1"/>
</dbReference>
<dbReference type="RefSeq" id="WP_224828343.1">
    <property type="nucleotide sequence ID" value="NZ_JAIVEF010000005.1"/>
</dbReference>
<dbReference type="SMART" id="SM00346">
    <property type="entry name" value="HTH_ICLR"/>
    <property type="match status" value="1"/>
</dbReference>